<keyword evidence="3" id="KW-1185">Reference proteome</keyword>
<dbReference type="SUPFAM" id="SSF53098">
    <property type="entry name" value="Ribonuclease H-like"/>
    <property type="match status" value="1"/>
</dbReference>
<name>A0AA35Y0D1_LACSI</name>
<proteinExistence type="predicted"/>
<organism evidence="2 3">
    <name type="scientific">Lactuca saligna</name>
    <name type="common">Willowleaf lettuce</name>
    <dbReference type="NCBI Taxonomy" id="75948"/>
    <lineage>
        <taxon>Eukaryota</taxon>
        <taxon>Viridiplantae</taxon>
        <taxon>Streptophyta</taxon>
        <taxon>Embryophyta</taxon>
        <taxon>Tracheophyta</taxon>
        <taxon>Spermatophyta</taxon>
        <taxon>Magnoliopsida</taxon>
        <taxon>eudicotyledons</taxon>
        <taxon>Gunneridae</taxon>
        <taxon>Pentapetalae</taxon>
        <taxon>asterids</taxon>
        <taxon>campanulids</taxon>
        <taxon>Asterales</taxon>
        <taxon>Asteraceae</taxon>
        <taxon>Cichorioideae</taxon>
        <taxon>Cichorieae</taxon>
        <taxon>Lactucinae</taxon>
        <taxon>Lactuca</taxon>
    </lineage>
</organism>
<feature type="region of interest" description="Disordered" evidence="1">
    <location>
        <begin position="1"/>
        <end position="24"/>
    </location>
</feature>
<dbReference type="PANTHER" id="PTHR32166">
    <property type="entry name" value="OSJNBA0013A04.12 PROTEIN"/>
    <property type="match status" value="1"/>
</dbReference>
<reference evidence="2" key="1">
    <citation type="submission" date="2023-04" db="EMBL/GenBank/DDBJ databases">
        <authorList>
            <person name="Vijverberg K."/>
            <person name="Xiong W."/>
            <person name="Schranz E."/>
        </authorList>
    </citation>
    <scope>NUCLEOTIDE SEQUENCE</scope>
</reference>
<feature type="compositionally biased region" description="Low complexity" evidence="1">
    <location>
        <begin position="11"/>
        <end position="24"/>
    </location>
</feature>
<gene>
    <name evidence="2" type="ORF">LSALG_LOCUS2823</name>
</gene>
<dbReference type="PANTHER" id="PTHR32166:SF74">
    <property type="entry name" value="OS05G0256350 PROTEIN"/>
    <property type="match status" value="1"/>
</dbReference>
<accession>A0AA35Y0D1</accession>
<dbReference type="EMBL" id="OX465086">
    <property type="protein sequence ID" value="CAI9262064.1"/>
    <property type="molecule type" value="Genomic_DNA"/>
</dbReference>
<sequence length="282" mass="32522">MEGNSSHAFVNPSTTTPTNTRSNANTTSVKQIKIWINVIGEYGRGMSAPSYHNMRVTLLKDVLEDTHKKDFGRTTSKIWTQCAAHYVNLILQDIGKKKATIATALTKVRAIVVYVYNHGRILNMMRKLTKNRELHRSCVTRFATQFYTLQSVHENRHHLQVLFVSEQWRKSDFAKKAPGKRVEKIVAKQSFWDGVYLACQIYAPLEDTVRLVDTEERPCMGYIYNAMSRAQDQISKNLNDGNNDKKRLAVEFFLSVLHLVNEIEVHLIIYILRKEIVFCNKN</sequence>
<evidence type="ECO:0008006" key="4">
    <source>
        <dbReference type="Google" id="ProtNLM"/>
    </source>
</evidence>
<evidence type="ECO:0000256" key="1">
    <source>
        <dbReference type="SAM" id="MobiDB-lite"/>
    </source>
</evidence>
<dbReference type="InterPro" id="IPR012337">
    <property type="entry name" value="RNaseH-like_sf"/>
</dbReference>
<evidence type="ECO:0000313" key="2">
    <source>
        <dbReference type="EMBL" id="CAI9262064.1"/>
    </source>
</evidence>
<dbReference type="AlphaFoldDB" id="A0AA35Y0D1"/>
<evidence type="ECO:0000313" key="3">
    <source>
        <dbReference type="Proteomes" id="UP001177003"/>
    </source>
</evidence>
<dbReference type="Proteomes" id="UP001177003">
    <property type="component" value="Chromosome 0"/>
</dbReference>
<protein>
    <recommendedName>
        <fullName evidence="4">DUF659 domain-containing protein</fullName>
    </recommendedName>
</protein>